<dbReference type="GeneID" id="39872874"/>
<organism evidence="1 2">
    <name type="scientific">Babesia ovata</name>
    <dbReference type="NCBI Taxonomy" id="189622"/>
    <lineage>
        <taxon>Eukaryota</taxon>
        <taxon>Sar</taxon>
        <taxon>Alveolata</taxon>
        <taxon>Apicomplexa</taxon>
        <taxon>Aconoidasida</taxon>
        <taxon>Piroplasmida</taxon>
        <taxon>Babesiidae</taxon>
        <taxon>Babesia</taxon>
    </lineage>
</organism>
<sequence>MDRKLKRDLKGVRDNIKSGIKDVIGRLEVEKLDEKVMKDLGKLKSRIEGLASEVNGGTDSNGKIISKELAELKRHKGTLDEEHVNKIKSAESELAGKFKNNIQDPLGTAVGAVGTAIGELGGTFENGKLETIARIFEHIKGEVGKIKGTPGRNPNGNDGTGLEGVVQRVKGLARAFVNPAGKGFEARVVGWLQNSILGNGKQSWEREYKPGMQAVNTWLEPYQKAAKGGGHNEQALKDQVINNIKSALGTQITAAQRMIMSVQNGITVNLTAIVTACNTFVEELDKKITKGAIDQLANPVAGQIQNWMQGQGLWNRVTDADLKCAVRYTLLALCAGVKQVATEIKSLGTDKFGEILDTIKPIVDKLHNNLDLATQTSATSTESPAQAVDGKLEDVKSKVAGLEEDFRGNVTRVLRDTAG</sequence>
<evidence type="ECO:0000313" key="1">
    <source>
        <dbReference type="EMBL" id="GBE59104.1"/>
    </source>
</evidence>
<dbReference type="RefSeq" id="XP_028865347.1">
    <property type="nucleotide sequence ID" value="XM_029009514.1"/>
</dbReference>
<proteinExistence type="predicted"/>
<comment type="caution">
    <text evidence="1">The sequence shown here is derived from an EMBL/GenBank/DDBJ whole genome shotgun (WGS) entry which is preliminary data.</text>
</comment>
<evidence type="ECO:0000313" key="2">
    <source>
        <dbReference type="Proteomes" id="UP000236319"/>
    </source>
</evidence>
<protein>
    <submittedName>
        <fullName evidence="1">Extracellular matrix-binding ebh, putative</fullName>
    </submittedName>
</protein>
<reference evidence="1 2" key="1">
    <citation type="journal article" date="2017" name="BMC Genomics">
        <title>Whole-genome assembly of Babesia ovata and comparative genomics between closely related pathogens.</title>
        <authorList>
            <person name="Yamagishi J."/>
            <person name="Asada M."/>
            <person name="Hakimi H."/>
            <person name="Tanaka T.Q."/>
            <person name="Sugimoto C."/>
            <person name="Kawazu S."/>
        </authorList>
    </citation>
    <scope>NUCLEOTIDE SEQUENCE [LARGE SCALE GENOMIC DNA]</scope>
    <source>
        <strain evidence="1 2">Miyake</strain>
    </source>
</reference>
<accession>A0A2H6K7Z1</accession>
<dbReference type="EMBL" id="BDSA01000001">
    <property type="protein sequence ID" value="GBE59104.1"/>
    <property type="molecule type" value="Genomic_DNA"/>
</dbReference>
<dbReference type="Proteomes" id="UP000236319">
    <property type="component" value="Unassembled WGS sequence"/>
</dbReference>
<keyword evidence="2" id="KW-1185">Reference proteome</keyword>
<dbReference type="AlphaFoldDB" id="A0A2H6K7Z1"/>
<dbReference type="VEuPathDB" id="PiroplasmaDB:BOVATA_005970"/>
<gene>
    <name evidence="1" type="ORF">BOVATA_005970</name>
</gene>
<name>A0A2H6K7Z1_9APIC</name>